<proteinExistence type="inferred from homology"/>
<dbReference type="PROSITE" id="PS00972">
    <property type="entry name" value="USP_1"/>
    <property type="match status" value="1"/>
</dbReference>
<evidence type="ECO:0000256" key="6">
    <source>
        <dbReference type="ARBA" id="ARBA00022807"/>
    </source>
</evidence>
<dbReference type="PANTHER" id="PTHR24006:SF758">
    <property type="entry name" value="UBIQUITIN CARBOXYL-TERMINAL HYDROLASE 36"/>
    <property type="match status" value="1"/>
</dbReference>
<comment type="function">
    <text evidence="7">Recognizes and hydrolyzes the peptide bond at the C-terminal Gly of ubiquitin. Involved in the processing of poly-ubiquitin precursors as well as that of ubiquitinated proteins.</text>
</comment>
<keyword evidence="6 7" id="KW-0788">Thiol protease</keyword>
<dbReference type="Pfam" id="PF00443">
    <property type="entry name" value="UCH"/>
    <property type="match status" value="1"/>
</dbReference>
<comment type="catalytic activity">
    <reaction evidence="1 7">
        <text>Thiol-dependent hydrolysis of ester, thioester, amide, peptide and isopeptide bonds formed by the C-terminal Gly of ubiquitin (a 76-residue protein attached to proteins as an intracellular targeting signal).</text>
        <dbReference type="EC" id="3.4.19.12"/>
    </reaction>
</comment>
<dbReference type="InterPro" id="IPR050164">
    <property type="entry name" value="Peptidase_C19"/>
</dbReference>
<dbReference type="GO" id="GO:0004843">
    <property type="term" value="F:cysteine-type deubiquitinase activity"/>
    <property type="evidence" value="ECO:0007669"/>
    <property type="project" value="UniProtKB-UniRule"/>
</dbReference>
<reference evidence="10" key="2">
    <citation type="submission" date="2020-07" db="EMBL/GenBank/DDBJ databases">
        <authorList>
            <person name="Vera ALvarez R."/>
            <person name="Arias-Moreno D.M."/>
            <person name="Jimenez-Jacinto V."/>
            <person name="Jimenez-Bremont J.F."/>
            <person name="Swaminathan K."/>
            <person name="Moose S.P."/>
            <person name="Guerrero-Gonzalez M.L."/>
            <person name="Marino-Ramirez L."/>
            <person name="Landsman D."/>
            <person name="Rodriguez-Kessler M."/>
            <person name="Delgado-Sanchez P."/>
        </authorList>
    </citation>
    <scope>NUCLEOTIDE SEQUENCE</scope>
    <source>
        <tissue evidence="10">Cladode</tissue>
    </source>
</reference>
<comment type="similarity">
    <text evidence="2 7">Belongs to the peptidase C19 family.</text>
</comment>
<keyword evidence="5 7" id="KW-0378">Hydrolase</keyword>
<dbReference type="PROSITE" id="PS50235">
    <property type="entry name" value="USP_3"/>
    <property type="match status" value="1"/>
</dbReference>
<dbReference type="GO" id="GO:0005829">
    <property type="term" value="C:cytosol"/>
    <property type="evidence" value="ECO:0007669"/>
    <property type="project" value="TreeGrafter"/>
</dbReference>
<dbReference type="GO" id="GO:0006508">
    <property type="term" value="P:proteolysis"/>
    <property type="evidence" value="ECO:0007669"/>
    <property type="project" value="UniProtKB-KW"/>
</dbReference>
<evidence type="ECO:0000313" key="10">
    <source>
        <dbReference type="EMBL" id="MBA4653371.1"/>
    </source>
</evidence>
<dbReference type="AlphaFoldDB" id="A0A7C8ZY92"/>
<dbReference type="InterPro" id="IPR018200">
    <property type="entry name" value="USP_CS"/>
</dbReference>
<dbReference type="CDD" id="cd02661">
    <property type="entry name" value="Peptidase_C19E"/>
    <property type="match status" value="1"/>
</dbReference>
<dbReference type="EMBL" id="GISG01178878">
    <property type="protein sequence ID" value="MBA4653371.1"/>
    <property type="molecule type" value="Transcribed_RNA"/>
</dbReference>
<dbReference type="SUPFAM" id="SSF54001">
    <property type="entry name" value="Cysteine proteinases"/>
    <property type="match status" value="1"/>
</dbReference>
<evidence type="ECO:0000256" key="2">
    <source>
        <dbReference type="ARBA" id="ARBA00009085"/>
    </source>
</evidence>
<accession>A0A7C8ZY92</accession>
<reference evidence="10" key="1">
    <citation type="journal article" date="2013" name="J. Plant Res.">
        <title>Effect of fungi and light on seed germination of three Opuntia species from semiarid lands of central Mexico.</title>
        <authorList>
            <person name="Delgado-Sanchez P."/>
            <person name="Jimenez-Bremont J.F."/>
            <person name="Guerrero-Gonzalez Mde L."/>
            <person name="Flores J."/>
        </authorList>
    </citation>
    <scope>NUCLEOTIDE SEQUENCE</scope>
    <source>
        <tissue evidence="10">Cladode</tissue>
    </source>
</reference>
<dbReference type="GO" id="GO:0005634">
    <property type="term" value="C:nucleus"/>
    <property type="evidence" value="ECO:0007669"/>
    <property type="project" value="TreeGrafter"/>
</dbReference>
<dbReference type="PROSITE" id="PS00973">
    <property type="entry name" value="USP_2"/>
    <property type="match status" value="1"/>
</dbReference>
<dbReference type="FunFam" id="3.90.70.10:FF:000118">
    <property type="entry name" value="Ubiquitin carboxyl-terminal hydrolase 25"/>
    <property type="match status" value="1"/>
</dbReference>
<dbReference type="InterPro" id="IPR001394">
    <property type="entry name" value="Peptidase_C19_UCH"/>
</dbReference>
<dbReference type="GO" id="GO:0016579">
    <property type="term" value="P:protein deubiquitination"/>
    <property type="evidence" value="ECO:0007669"/>
    <property type="project" value="InterPro"/>
</dbReference>
<evidence type="ECO:0000256" key="5">
    <source>
        <dbReference type="ARBA" id="ARBA00022801"/>
    </source>
</evidence>
<feature type="region of interest" description="Disordered" evidence="8">
    <location>
        <begin position="430"/>
        <end position="470"/>
    </location>
</feature>
<dbReference type="PANTHER" id="PTHR24006">
    <property type="entry name" value="UBIQUITIN CARBOXYL-TERMINAL HYDROLASE"/>
    <property type="match status" value="1"/>
</dbReference>
<feature type="region of interest" description="Disordered" evidence="8">
    <location>
        <begin position="512"/>
        <end position="531"/>
    </location>
</feature>
<dbReference type="Gene3D" id="3.90.70.10">
    <property type="entry name" value="Cysteine proteinases"/>
    <property type="match status" value="1"/>
</dbReference>
<name>A0A7C8ZY92_OPUST</name>
<dbReference type="InterPro" id="IPR028889">
    <property type="entry name" value="USP"/>
</dbReference>
<sequence>MALQMKWQPSLLHHKRKNGPPLGLKNLGNSCYLNSVLQCLTYTPPLANFCLNNQHSSLCDIASEPNKKRDCPFCILEKRIARSLSIDSALDTPAKIVSCLRIFAEHFKCGRQEDAHEFLRYVIDACHNTCLRLKKLQQQRTKKIANGSGGENSGGNTVVQEIFGGALQSQVKCLSCGTESNKVDEIMDICLEVSQSNSLKEAMKKFFQSEILDGDNKYKCERCKKLVAAKKQMSILQAPNVLVVQLKRFEGIFGGKIDRAIAFEEVLVLSNFMSKASQDSHPEYSLFATIVHSGFSPESGHYYAYIKDAMSRWYCCNDSYVTLSTLQEVLSEKAYILFFTRTSPRPISAGRVVISNGVKSHEINGNNTVKSAQRVNFANTVEVKSSNVPPLVKDITVASKVGDASGSLQNKFSNLANSFSKRAFGHINGKADVQKRESVDNNGNVDKHMNGNHASGLEKDNNSNNKKQSAAANSHFTVNGNGHHQDRVVSMKGDLPKENGLKGREVEGKVFSDGTIHNGQPNGHADISGSKRKLEERDSCILLAKDSQSRARVEDFKKLLQQEAALVLQSCGWADKVYKYMRSKKRLCMDVDTSDSNERKKMLVSDARATFIPEIPASLKGSLIERIRSFGRE</sequence>
<dbReference type="InterPro" id="IPR038765">
    <property type="entry name" value="Papain-like_cys_pep_sf"/>
</dbReference>
<keyword evidence="3 7" id="KW-0645">Protease</keyword>
<feature type="compositionally biased region" description="Basic and acidic residues" evidence="8">
    <location>
        <begin position="432"/>
        <end position="449"/>
    </location>
</feature>
<evidence type="ECO:0000256" key="7">
    <source>
        <dbReference type="RuleBase" id="RU366025"/>
    </source>
</evidence>
<evidence type="ECO:0000256" key="1">
    <source>
        <dbReference type="ARBA" id="ARBA00000707"/>
    </source>
</evidence>
<evidence type="ECO:0000256" key="4">
    <source>
        <dbReference type="ARBA" id="ARBA00022786"/>
    </source>
</evidence>
<protein>
    <recommendedName>
        <fullName evidence="7">Ubiquitin carboxyl-terminal hydrolase</fullName>
        <ecNumber evidence="7">3.4.19.12</ecNumber>
    </recommendedName>
</protein>
<evidence type="ECO:0000256" key="8">
    <source>
        <dbReference type="SAM" id="MobiDB-lite"/>
    </source>
</evidence>
<evidence type="ECO:0000259" key="9">
    <source>
        <dbReference type="PROSITE" id="PS50235"/>
    </source>
</evidence>
<feature type="domain" description="USP" evidence="9">
    <location>
        <begin position="22"/>
        <end position="342"/>
    </location>
</feature>
<keyword evidence="4 7" id="KW-0833">Ubl conjugation pathway</keyword>
<evidence type="ECO:0000256" key="3">
    <source>
        <dbReference type="ARBA" id="ARBA00022670"/>
    </source>
</evidence>
<dbReference type="EC" id="3.4.19.12" evidence="7"/>
<organism evidence="10">
    <name type="scientific">Opuntia streptacantha</name>
    <name type="common">Prickly pear cactus</name>
    <name type="synonym">Opuntia cardona</name>
    <dbReference type="NCBI Taxonomy" id="393608"/>
    <lineage>
        <taxon>Eukaryota</taxon>
        <taxon>Viridiplantae</taxon>
        <taxon>Streptophyta</taxon>
        <taxon>Embryophyta</taxon>
        <taxon>Tracheophyta</taxon>
        <taxon>Spermatophyta</taxon>
        <taxon>Magnoliopsida</taxon>
        <taxon>eudicotyledons</taxon>
        <taxon>Gunneridae</taxon>
        <taxon>Pentapetalae</taxon>
        <taxon>Caryophyllales</taxon>
        <taxon>Cactineae</taxon>
        <taxon>Cactaceae</taxon>
        <taxon>Opuntioideae</taxon>
        <taxon>Opuntia</taxon>
    </lineage>
</organism>